<evidence type="ECO:0000313" key="1">
    <source>
        <dbReference type="EMBL" id="AWN37627.1"/>
    </source>
</evidence>
<dbReference type="AlphaFoldDB" id="A0A2U8VV78"/>
<accession>A0A2U8VV78</accession>
<keyword evidence="2" id="KW-1185">Reference proteome</keyword>
<dbReference type="KEGG" id="meti:DK427_19425"/>
<name>A0A2U8VV78_9HYPH</name>
<keyword evidence="1" id="KW-0966">Cell projection</keyword>
<dbReference type="OrthoDB" id="7871570at2"/>
<dbReference type="Proteomes" id="UP000246058">
    <property type="component" value="Chromosome"/>
</dbReference>
<dbReference type="RefSeq" id="WP_109952693.1">
    <property type="nucleotide sequence ID" value="NZ_CP029551.1"/>
</dbReference>
<dbReference type="EMBL" id="CP029551">
    <property type="protein sequence ID" value="AWN37627.1"/>
    <property type="molecule type" value="Genomic_DNA"/>
</dbReference>
<evidence type="ECO:0000313" key="2">
    <source>
        <dbReference type="Proteomes" id="UP000246058"/>
    </source>
</evidence>
<sequence length="113" mass="12186">MLIAALKRLEETVEAETEALLARQSLDHAELNRAKSRSLLELTRLTRDLDAASLDAATAIHLARLRDKLVRNQEVVGLHLRAVEEIGETLAAAALSQESDGTYTARLGSGLGA</sequence>
<keyword evidence="1" id="KW-0282">Flagellum</keyword>
<protein>
    <submittedName>
        <fullName evidence="1">Flagellar protein FlgN</fullName>
    </submittedName>
</protein>
<proteinExistence type="predicted"/>
<organism evidence="1 2">
    <name type="scientific">Methylobacterium radiodurans</name>
    <dbReference type="NCBI Taxonomy" id="2202828"/>
    <lineage>
        <taxon>Bacteria</taxon>
        <taxon>Pseudomonadati</taxon>
        <taxon>Pseudomonadota</taxon>
        <taxon>Alphaproteobacteria</taxon>
        <taxon>Hyphomicrobiales</taxon>
        <taxon>Methylobacteriaceae</taxon>
        <taxon>Methylobacterium</taxon>
    </lineage>
</organism>
<keyword evidence="1" id="KW-0969">Cilium</keyword>
<gene>
    <name evidence="1" type="ORF">DK427_19425</name>
</gene>
<reference evidence="1 2" key="1">
    <citation type="submission" date="2018-05" db="EMBL/GenBank/DDBJ databases">
        <title>Complete Genome Sequence of Methylobacterium sp. 17Sr1-43.</title>
        <authorList>
            <person name="Srinivasan S."/>
        </authorList>
    </citation>
    <scope>NUCLEOTIDE SEQUENCE [LARGE SCALE GENOMIC DNA]</scope>
    <source>
        <strain evidence="1 2">17Sr1-43</strain>
    </source>
</reference>